<feature type="compositionally biased region" description="Polar residues" evidence="1">
    <location>
        <begin position="29"/>
        <end position="42"/>
    </location>
</feature>
<dbReference type="EMBL" id="JASDAP010000254">
    <property type="protein sequence ID" value="KAK1875105.1"/>
    <property type="molecule type" value="Genomic_DNA"/>
</dbReference>
<feature type="compositionally biased region" description="Basic and acidic residues" evidence="1">
    <location>
        <begin position="928"/>
        <end position="939"/>
    </location>
</feature>
<feature type="compositionally biased region" description="Polar residues" evidence="1">
    <location>
        <begin position="143"/>
        <end position="152"/>
    </location>
</feature>
<feature type="compositionally biased region" description="Low complexity" evidence="1">
    <location>
        <begin position="491"/>
        <end position="504"/>
    </location>
</feature>
<keyword evidence="3" id="KW-1185">Reference proteome</keyword>
<feature type="compositionally biased region" description="Basic and acidic residues" evidence="1">
    <location>
        <begin position="44"/>
        <end position="53"/>
    </location>
</feature>
<feature type="compositionally biased region" description="Low complexity" evidence="1">
    <location>
        <begin position="423"/>
        <end position="436"/>
    </location>
</feature>
<feature type="compositionally biased region" description="Polar residues" evidence="1">
    <location>
        <begin position="102"/>
        <end position="135"/>
    </location>
</feature>
<evidence type="ECO:0000256" key="1">
    <source>
        <dbReference type="SAM" id="MobiDB-lite"/>
    </source>
</evidence>
<feature type="compositionally biased region" description="Polar residues" evidence="1">
    <location>
        <begin position="288"/>
        <end position="319"/>
    </location>
</feature>
<feature type="compositionally biased region" description="Basic residues" evidence="1">
    <location>
        <begin position="1031"/>
        <end position="1043"/>
    </location>
</feature>
<feature type="compositionally biased region" description="Polar residues" evidence="1">
    <location>
        <begin position="198"/>
        <end position="226"/>
    </location>
</feature>
<feature type="compositionally biased region" description="Low complexity" evidence="1">
    <location>
        <begin position="376"/>
        <end position="388"/>
    </location>
</feature>
<feature type="non-terminal residue" evidence="2">
    <location>
        <position position="1"/>
    </location>
</feature>
<feature type="region of interest" description="Disordered" evidence="1">
    <location>
        <begin position="456"/>
        <end position="1085"/>
    </location>
</feature>
<feature type="compositionally biased region" description="Basic and acidic residues" evidence="1">
    <location>
        <begin position="877"/>
        <end position="896"/>
    </location>
</feature>
<reference evidence="2" key="1">
    <citation type="submission" date="2023-04" db="EMBL/GenBank/DDBJ databases">
        <title>Chromosome-level genome of Chaenocephalus aceratus.</title>
        <authorList>
            <person name="Park H."/>
        </authorList>
    </citation>
    <scope>NUCLEOTIDE SEQUENCE</scope>
    <source>
        <strain evidence="2">DE</strain>
        <tissue evidence="2">Muscle</tissue>
    </source>
</reference>
<feature type="compositionally biased region" description="Polar residues" evidence="1">
    <location>
        <begin position="601"/>
        <end position="613"/>
    </location>
</feature>
<dbReference type="AlphaFoldDB" id="A0AAD9EV84"/>
<proteinExistence type="predicted"/>
<dbReference type="Proteomes" id="UP001228049">
    <property type="component" value="Unassembled WGS sequence"/>
</dbReference>
<name>A0AAD9EV84_DISEL</name>
<evidence type="ECO:0000313" key="3">
    <source>
        <dbReference type="Proteomes" id="UP001228049"/>
    </source>
</evidence>
<feature type="compositionally biased region" description="Polar residues" evidence="1">
    <location>
        <begin position="467"/>
        <end position="481"/>
    </location>
</feature>
<comment type="caution">
    <text evidence="2">The sequence shown here is derived from an EMBL/GenBank/DDBJ whole genome shotgun (WGS) entry which is preliminary data.</text>
</comment>
<feature type="compositionally biased region" description="Polar residues" evidence="1">
    <location>
        <begin position="808"/>
        <end position="824"/>
    </location>
</feature>
<organism evidence="2 3">
    <name type="scientific">Dissostichus eleginoides</name>
    <name type="common">Patagonian toothfish</name>
    <name type="synonym">Dissostichus amissus</name>
    <dbReference type="NCBI Taxonomy" id="100907"/>
    <lineage>
        <taxon>Eukaryota</taxon>
        <taxon>Metazoa</taxon>
        <taxon>Chordata</taxon>
        <taxon>Craniata</taxon>
        <taxon>Vertebrata</taxon>
        <taxon>Euteleostomi</taxon>
        <taxon>Actinopterygii</taxon>
        <taxon>Neopterygii</taxon>
        <taxon>Teleostei</taxon>
        <taxon>Neoteleostei</taxon>
        <taxon>Acanthomorphata</taxon>
        <taxon>Eupercaria</taxon>
        <taxon>Perciformes</taxon>
        <taxon>Notothenioidei</taxon>
        <taxon>Nototheniidae</taxon>
        <taxon>Dissostichus</taxon>
    </lineage>
</organism>
<feature type="compositionally biased region" description="Basic and acidic residues" evidence="1">
    <location>
        <begin position="667"/>
        <end position="682"/>
    </location>
</feature>
<feature type="compositionally biased region" description="Acidic residues" evidence="1">
    <location>
        <begin position="863"/>
        <end position="876"/>
    </location>
</feature>
<feature type="compositionally biased region" description="Acidic residues" evidence="1">
    <location>
        <begin position="940"/>
        <end position="964"/>
    </location>
</feature>
<feature type="non-terminal residue" evidence="2">
    <location>
        <position position="1085"/>
    </location>
</feature>
<evidence type="ECO:0000313" key="2">
    <source>
        <dbReference type="EMBL" id="KAK1875105.1"/>
    </source>
</evidence>
<dbReference type="PANTHER" id="PTHR36162:SF12">
    <property type="match status" value="1"/>
</dbReference>
<feature type="compositionally biased region" description="Low complexity" evidence="1">
    <location>
        <begin position="974"/>
        <end position="986"/>
    </location>
</feature>
<dbReference type="PANTHER" id="PTHR36162">
    <property type="match status" value="1"/>
</dbReference>
<feature type="compositionally biased region" description="Polar residues" evidence="1">
    <location>
        <begin position="69"/>
        <end position="79"/>
    </location>
</feature>
<feature type="compositionally biased region" description="Pro residues" evidence="1">
    <location>
        <begin position="987"/>
        <end position="1000"/>
    </location>
</feature>
<feature type="compositionally biased region" description="Polar residues" evidence="1">
    <location>
        <begin position="364"/>
        <end position="375"/>
    </location>
</feature>
<sequence length="1085" mass="113854">AQQSPCQVRNTSSSPTRNSTEDQVLATDFQHSPMQGQHTESPTEAERTLDHESPGSSSPAGVRCGPAQGLSTLNLSPQRPASLRSISAPCSPSPAPLRATKCSLSQPASPVQGQSTKPLQLPTQSRLTKELTGTTEPKIGAQTLESSPSSNHGTDEELPDEPGLSPHHGPSTPTPESLVHISLTSSPCETEEVPPPTSFTQGVPSCASCTEATEGSPTHIQNSIPVETSLAETGPSAELAASIQPSQDEEMIEGGNSPSYFILSETPLSHPDTQTEANSVVDYMHGQEGTSPSFSEPPQTEASSQSPTSPGQSNVQTIGSPCPASPGQTSLLPVSFSPPHCSSSRSASHSPPRSSPAGQASPVHIQSTYSPVQRRSPSLASSTNSSPAHATVLACFSPPHSPAQARETPRSPAHSPAIDTGTSSSLDVDSSSILQSRDLPSVVRMDPYVVIKQMSPAPASSLPDGSVSPNQAPASPVSTPKHSPASHAVDATSTPASPSHASPTQDTTAMPSTSHISETQASPPPCTPSQVSPPHASSLHSSPAASPVHGPVLSGETEVSPTNPLRLEGGSGSALRFEASPGSPLRCEASPGSPLWCEASPGSTVQLEASSGPGSPLRLEASPGSPLWCEETPGSSLRCEETPGSPLRCEETPGSPLRCEETPGSPLRREETPGSPLRREETPGSPLRCEETPGSPLRCEETPGSPLRCVEIPGSPLRCEANPGSPLRLEASPGSPLRCEASPGSPLRLEASPGSPLRCEASPGSPLRLEASPGSPLRPEASPGSPLRCEASPEDSESSCIPGPTSPSPSSFHQSKRNPNSLSCDINGRRKPITEPVQSTKDEHQSQAEPLERGAGHELQEPIAEEEEEQEEEVEELREKQEDQSHAEPSERRAGHELQQPIAAEEEEEREAGLELQQPIAAEEEPSEREAGLELHEPIAAEEEDREDLDDQSDVEELEMDASLDLEVMALMTSPSDDLSIRLRSSPSPPKPPQKPPPSEPTETTPLSKPPSLPLTVLPHIPKIGMGKPAITKRKFSPGRARVKQSSWWSSRRVVSPPSSSQDSMGEAGCESPKHPDSPLWSVKV</sequence>
<feature type="compositionally biased region" description="Basic and acidic residues" evidence="1">
    <location>
        <begin position="840"/>
        <end position="860"/>
    </location>
</feature>
<feature type="region of interest" description="Disordered" evidence="1">
    <location>
        <begin position="1"/>
        <end position="442"/>
    </location>
</feature>
<accession>A0AAD9EV84</accession>
<feature type="compositionally biased region" description="Low complexity" evidence="1">
    <location>
        <begin position="1046"/>
        <end position="1061"/>
    </location>
</feature>
<feature type="compositionally biased region" description="Low complexity" evidence="1">
    <location>
        <begin position="9"/>
        <end position="18"/>
    </location>
</feature>
<gene>
    <name evidence="2" type="ORF">KUDE01_031813</name>
</gene>
<feature type="compositionally biased region" description="Polar residues" evidence="1">
    <location>
        <begin position="505"/>
        <end position="521"/>
    </location>
</feature>
<protein>
    <submittedName>
        <fullName evidence="2">Histone-lysine N-methyltransferase 2C</fullName>
    </submittedName>
</protein>
<feature type="compositionally biased region" description="Low complexity" evidence="1">
    <location>
        <begin position="528"/>
        <end position="549"/>
    </location>
</feature>
<feature type="compositionally biased region" description="Low complexity" evidence="1">
    <location>
        <begin position="335"/>
        <end position="357"/>
    </location>
</feature>